<dbReference type="EMBL" id="QPEX01000045">
    <property type="protein sequence ID" value="RCS41433.1"/>
    <property type="molecule type" value="Genomic_DNA"/>
</dbReference>
<dbReference type="AlphaFoldDB" id="A0A368KNA8"/>
<protein>
    <submittedName>
        <fullName evidence="1">Uncharacterized protein</fullName>
    </submittedName>
</protein>
<dbReference type="OrthoDB" id="291047at2"/>
<evidence type="ECO:0000313" key="1">
    <source>
        <dbReference type="EMBL" id="RCS41433.1"/>
    </source>
</evidence>
<organism evidence="1 2">
    <name type="scientific">Bremerella cremea</name>
    <dbReference type="NCBI Taxonomy" id="1031537"/>
    <lineage>
        <taxon>Bacteria</taxon>
        <taxon>Pseudomonadati</taxon>
        <taxon>Planctomycetota</taxon>
        <taxon>Planctomycetia</taxon>
        <taxon>Pirellulales</taxon>
        <taxon>Pirellulaceae</taxon>
        <taxon>Bremerella</taxon>
    </lineage>
</organism>
<proteinExistence type="predicted"/>
<dbReference type="Proteomes" id="UP000253562">
    <property type="component" value="Unassembled WGS sequence"/>
</dbReference>
<dbReference type="InterPro" id="IPR051808">
    <property type="entry name" value="Type_IV_pilus_biogenesis"/>
</dbReference>
<sequence>MRVLLATSIVLLSFSGYLWGEQPPALPDAGSMTIAPDADATQQLERRQTIDQRMQAESISLDVKGTPLHEFVETLSKQANVPISLDRFALQDKGLSQNAKITIQAKNLSANGVLDLALQKYGLTYVPKGDGIEITSREERDSILHLRSYSLAPLLQDGSGTVGRWQEIITENLGEDSWEALGGPGTVRAFGNSLVVSQTEQVHAEIGSFLDLALKVKQFPNQNYPVQSLPISSSDSAQNQKLAATTLEVEFKNTPLREAIQQLNKSGSVIFQLDEQALNDVGLSPTLPITLSKDQRSIPSILDEILSPHQLTWVCTKQNNLVVITTLDSNCFSEEVRLYPVRDLVWHGLNVETMQQRRFLQDSTRWQADQWSNVAYLKSLRMANIPALPDYQQLDQVIQGTIRPSSWEVLGGPGSLQFVQEIDCVLIKQTPEIHHEIDGLLQQLRQQQTPETTTAFKTQIEKANAEIVSVRYPLLWSSPTDDLDEAGFNNLIRLIYSGTGESRWQLPETSLSFAYRDLVVRQRRDVQQQILSMLIELDLLHPVPKTNPPAQLPPGQYMGGGGGGGFF</sequence>
<reference evidence="1 2" key="1">
    <citation type="submission" date="2018-07" db="EMBL/GenBank/DDBJ databases">
        <title>Comparative genomes isolates from brazilian mangrove.</title>
        <authorList>
            <person name="De Araujo J.E."/>
            <person name="Taketani R.G."/>
            <person name="Silva M.C.P."/>
            <person name="Lourenco M.V."/>
            <person name="Oliveira V.M."/>
            <person name="Andreote F.D."/>
        </authorList>
    </citation>
    <scope>NUCLEOTIDE SEQUENCE [LARGE SCALE GENOMIC DNA]</scope>
    <source>
        <strain evidence="1 2">HEX PRIS-MGV</strain>
    </source>
</reference>
<accession>A0A368KNA8</accession>
<comment type="caution">
    <text evidence="1">The sequence shown here is derived from an EMBL/GenBank/DDBJ whole genome shotgun (WGS) entry which is preliminary data.</text>
</comment>
<dbReference type="Gene3D" id="3.55.50.30">
    <property type="match status" value="1"/>
</dbReference>
<dbReference type="PANTHER" id="PTHR30604">
    <property type="entry name" value="PROTEIN TRANSPORT PROTEIN HOFQ"/>
    <property type="match status" value="1"/>
</dbReference>
<dbReference type="RefSeq" id="WP_114372634.1">
    <property type="nucleotide sequence ID" value="NZ_QPEX01000045.1"/>
</dbReference>
<dbReference type="PANTHER" id="PTHR30604:SF1">
    <property type="entry name" value="DNA UTILIZATION PROTEIN HOFQ"/>
    <property type="match status" value="1"/>
</dbReference>
<name>A0A368KNA8_9BACT</name>
<evidence type="ECO:0000313" key="2">
    <source>
        <dbReference type="Proteomes" id="UP000253562"/>
    </source>
</evidence>
<gene>
    <name evidence="1" type="ORF">DTL42_23025</name>
</gene>